<name>A0AAV4Y3E6_CAEEX</name>
<evidence type="ECO:0000313" key="1">
    <source>
        <dbReference type="EMBL" id="GIZ00669.1"/>
    </source>
</evidence>
<protein>
    <submittedName>
        <fullName evidence="1">Uncharacterized protein</fullName>
    </submittedName>
</protein>
<keyword evidence="2" id="KW-1185">Reference proteome</keyword>
<proteinExistence type="predicted"/>
<reference evidence="1 2" key="1">
    <citation type="submission" date="2021-06" db="EMBL/GenBank/DDBJ databases">
        <title>Caerostris extrusa draft genome.</title>
        <authorList>
            <person name="Kono N."/>
            <person name="Arakawa K."/>
        </authorList>
    </citation>
    <scope>NUCLEOTIDE SEQUENCE [LARGE SCALE GENOMIC DNA]</scope>
</reference>
<dbReference type="EMBL" id="BPLR01001190">
    <property type="protein sequence ID" value="GIZ00669.1"/>
    <property type="molecule type" value="Genomic_DNA"/>
</dbReference>
<organism evidence="1 2">
    <name type="scientific">Caerostris extrusa</name>
    <name type="common">Bark spider</name>
    <name type="synonym">Caerostris bankana</name>
    <dbReference type="NCBI Taxonomy" id="172846"/>
    <lineage>
        <taxon>Eukaryota</taxon>
        <taxon>Metazoa</taxon>
        <taxon>Ecdysozoa</taxon>
        <taxon>Arthropoda</taxon>
        <taxon>Chelicerata</taxon>
        <taxon>Arachnida</taxon>
        <taxon>Araneae</taxon>
        <taxon>Araneomorphae</taxon>
        <taxon>Entelegynae</taxon>
        <taxon>Araneoidea</taxon>
        <taxon>Araneidae</taxon>
        <taxon>Caerostris</taxon>
    </lineage>
</organism>
<gene>
    <name evidence="1" type="ORF">CEXT_255111</name>
</gene>
<sequence length="90" mass="10009">MLQPQPFIQDISPLLMQLGQEQMFSSMATQMAPSVLGHQAIGDTTSLMHNLDSFKNLPSFADPYANAALQQQWKALESKAIRTLLRYGAQ</sequence>
<dbReference type="AlphaFoldDB" id="A0AAV4Y3E6"/>
<dbReference type="Proteomes" id="UP001054945">
    <property type="component" value="Unassembled WGS sequence"/>
</dbReference>
<comment type="caution">
    <text evidence="1">The sequence shown here is derived from an EMBL/GenBank/DDBJ whole genome shotgun (WGS) entry which is preliminary data.</text>
</comment>
<evidence type="ECO:0000313" key="2">
    <source>
        <dbReference type="Proteomes" id="UP001054945"/>
    </source>
</evidence>
<accession>A0AAV4Y3E6</accession>